<dbReference type="InterPro" id="IPR013320">
    <property type="entry name" value="ConA-like_dom_sf"/>
</dbReference>
<reference evidence="1" key="2">
    <citation type="journal article" date="2014" name="ISME J.">
        <title>Microbial stratification in low pH oxic and suboxic macroscopic growths along an acid mine drainage.</title>
        <authorList>
            <person name="Mendez-Garcia C."/>
            <person name="Mesa V."/>
            <person name="Sprenger R.R."/>
            <person name="Richter M."/>
            <person name="Diez M.S."/>
            <person name="Solano J."/>
            <person name="Bargiela R."/>
            <person name="Golyshina O.V."/>
            <person name="Manteca A."/>
            <person name="Ramos J.L."/>
            <person name="Gallego J.R."/>
            <person name="Llorente I."/>
            <person name="Martins Dos Santos V.A."/>
            <person name="Jensen O.N."/>
            <person name="Pelaez A.I."/>
            <person name="Sanchez J."/>
            <person name="Ferrer M."/>
        </authorList>
    </citation>
    <scope>NUCLEOTIDE SEQUENCE</scope>
</reference>
<dbReference type="Gene3D" id="2.60.120.200">
    <property type="match status" value="1"/>
</dbReference>
<protein>
    <submittedName>
        <fullName evidence="1">LamG domain protein jellyroll fold domain protein</fullName>
    </submittedName>
</protein>
<accession>T1CC64</accession>
<feature type="non-terminal residue" evidence="1">
    <location>
        <position position="1"/>
    </location>
</feature>
<evidence type="ECO:0000313" key="1">
    <source>
        <dbReference type="EMBL" id="EQD64230.1"/>
    </source>
</evidence>
<name>T1CC64_9ZZZZ</name>
<organism evidence="1">
    <name type="scientific">mine drainage metagenome</name>
    <dbReference type="NCBI Taxonomy" id="410659"/>
    <lineage>
        <taxon>unclassified sequences</taxon>
        <taxon>metagenomes</taxon>
        <taxon>ecological metagenomes</taxon>
    </lineage>
</organism>
<dbReference type="EMBL" id="AUZZ01001482">
    <property type="protein sequence ID" value="EQD64230.1"/>
    <property type="molecule type" value="Genomic_DNA"/>
</dbReference>
<comment type="caution">
    <text evidence="1">The sequence shown here is derived from an EMBL/GenBank/DDBJ whole genome shotgun (WGS) entry which is preliminary data.</text>
</comment>
<proteinExistence type="predicted"/>
<gene>
    <name evidence="1" type="ORF">B2A_02109</name>
</gene>
<dbReference type="AlphaFoldDB" id="T1CC64"/>
<sequence length="251" mass="26720">PKASPGSCQVLRPEGAGTTNFISLQGECNGEIPQYVAQFNGGGTVTLPISNIIPTGAQQRTAVIWFKDAAPLASRDALSLSINNGCITNGGAYFEINVGQYSDAAELNAWCTNEPFPINIVQNGWYFIAYEYNGTAQIGYLSNGTKLSRISGIYTYNSPAANIIIGYGDDGPPNYWLGEIANVQIYNTALSSNNIKALYQEGIGGAPISIQSLAGWWPLNGNANDYSGNNNNGVPTGVTYTTNWYSGYSAP</sequence>
<reference evidence="1" key="1">
    <citation type="submission" date="2013-08" db="EMBL/GenBank/DDBJ databases">
        <authorList>
            <person name="Mendez C."/>
            <person name="Richter M."/>
            <person name="Ferrer M."/>
            <person name="Sanchez J."/>
        </authorList>
    </citation>
    <scope>NUCLEOTIDE SEQUENCE</scope>
</reference>
<dbReference type="Pfam" id="PF13385">
    <property type="entry name" value="Laminin_G_3"/>
    <property type="match status" value="1"/>
</dbReference>
<dbReference type="SUPFAM" id="SSF49899">
    <property type="entry name" value="Concanavalin A-like lectins/glucanases"/>
    <property type="match status" value="1"/>
</dbReference>